<evidence type="ECO:0000256" key="3">
    <source>
        <dbReference type="ARBA" id="ARBA00022448"/>
    </source>
</evidence>
<keyword evidence="4" id="KW-1003">Cell membrane</keyword>
<sequence length="225" mass="24352">MSYTSTYANKPPNAKGIGMTIGVHVIVVAGVMMIPGIELPDRIPTILETFNVPDEKKPDPVIEPLKPEVQIPRESVVKAPKPRVDNLPQAADSSPTPFADVNDGLALGGSGSAIDIPLTPLETITPVPDPVIAEAQLNQRFASSFLPPYPSGELRLGNEGTVSVRVLVDTDGRAKKVQLISSPRPSFWAATESHALKKWRFKPATKDGKPFESWITLKVKFEIKS</sequence>
<accession>A0A6H2DP39</accession>
<dbReference type="PANTHER" id="PTHR33446">
    <property type="entry name" value="PROTEIN TONB-RELATED"/>
    <property type="match status" value="1"/>
</dbReference>
<dbReference type="NCBIfam" id="TIGR01352">
    <property type="entry name" value="tonB_Cterm"/>
    <property type="match status" value="1"/>
</dbReference>
<dbReference type="PROSITE" id="PS52015">
    <property type="entry name" value="TONB_CTD"/>
    <property type="match status" value="1"/>
</dbReference>
<dbReference type="GO" id="GO:0031992">
    <property type="term" value="F:energy transducer activity"/>
    <property type="evidence" value="ECO:0007669"/>
    <property type="project" value="TreeGrafter"/>
</dbReference>
<organism evidence="12 13">
    <name type="scientific">Parasphingorhabdus halotolerans</name>
    <dbReference type="NCBI Taxonomy" id="2725558"/>
    <lineage>
        <taxon>Bacteria</taxon>
        <taxon>Pseudomonadati</taxon>
        <taxon>Pseudomonadota</taxon>
        <taxon>Alphaproteobacteria</taxon>
        <taxon>Sphingomonadales</taxon>
        <taxon>Sphingomonadaceae</taxon>
        <taxon>Parasphingorhabdus</taxon>
    </lineage>
</organism>
<dbReference type="InterPro" id="IPR006260">
    <property type="entry name" value="TonB/TolA_C"/>
</dbReference>
<dbReference type="AlphaFoldDB" id="A0A6H2DP39"/>
<dbReference type="InterPro" id="IPR051045">
    <property type="entry name" value="TonB-dependent_transducer"/>
</dbReference>
<name>A0A6H2DP39_9SPHN</name>
<evidence type="ECO:0000313" key="12">
    <source>
        <dbReference type="EMBL" id="QJB69725.1"/>
    </source>
</evidence>
<keyword evidence="6 10" id="KW-0812">Transmembrane</keyword>
<gene>
    <name evidence="12" type="ORF">HF685_10915</name>
</gene>
<protein>
    <submittedName>
        <fullName evidence="12">TonB family protein</fullName>
    </submittedName>
</protein>
<keyword evidence="3" id="KW-0813">Transport</keyword>
<dbReference type="Pfam" id="PF03544">
    <property type="entry name" value="TonB_C"/>
    <property type="match status" value="1"/>
</dbReference>
<dbReference type="RefSeq" id="WP_168819956.1">
    <property type="nucleotide sequence ID" value="NZ_CP051217.1"/>
</dbReference>
<evidence type="ECO:0000256" key="5">
    <source>
        <dbReference type="ARBA" id="ARBA00022519"/>
    </source>
</evidence>
<dbReference type="GO" id="GO:0098797">
    <property type="term" value="C:plasma membrane protein complex"/>
    <property type="evidence" value="ECO:0007669"/>
    <property type="project" value="TreeGrafter"/>
</dbReference>
<keyword evidence="7" id="KW-0653">Protein transport</keyword>
<comment type="similarity">
    <text evidence="2">Belongs to the TonB family.</text>
</comment>
<evidence type="ECO:0000256" key="4">
    <source>
        <dbReference type="ARBA" id="ARBA00022475"/>
    </source>
</evidence>
<keyword evidence="5" id="KW-0997">Cell inner membrane</keyword>
<evidence type="ECO:0000256" key="2">
    <source>
        <dbReference type="ARBA" id="ARBA00006555"/>
    </source>
</evidence>
<reference evidence="12 13" key="1">
    <citation type="submission" date="2020-04" db="EMBL/GenBank/DDBJ databases">
        <title>Genome sequence for Sphingorhabdus sp. strain M1.</title>
        <authorList>
            <person name="Park S.-J."/>
        </authorList>
    </citation>
    <scope>NUCLEOTIDE SEQUENCE [LARGE SCALE GENOMIC DNA]</scope>
    <source>
        <strain evidence="12 13">JK6</strain>
    </source>
</reference>
<evidence type="ECO:0000256" key="6">
    <source>
        <dbReference type="ARBA" id="ARBA00022692"/>
    </source>
</evidence>
<dbReference type="GO" id="GO:0055085">
    <property type="term" value="P:transmembrane transport"/>
    <property type="evidence" value="ECO:0007669"/>
    <property type="project" value="InterPro"/>
</dbReference>
<evidence type="ECO:0000256" key="7">
    <source>
        <dbReference type="ARBA" id="ARBA00022927"/>
    </source>
</evidence>
<dbReference type="Gene3D" id="3.30.1150.10">
    <property type="match status" value="1"/>
</dbReference>
<feature type="transmembrane region" description="Helical" evidence="10">
    <location>
        <begin position="16"/>
        <end position="37"/>
    </location>
</feature>
<dbReference type="InterPro" id="IPR037682">
    <property type="entry name" value="TonB_C"/>
</dbReference>
<dbReference type="Proteomes" id="UP000501600">
    <property type="component" value="Chromosome"/>
</dbReference>
<evidence type="ECO:0000256" key="1">
    <source>
        <dbReference type="ARBA" id="ARBA00004383"/>
    </source>
</evidence>
<proteinExistence type="inferred from homology"/>
<feature type="domain" description="TonB C-terminal" evidence="11">
    <location>
        <begin position="134"/>
        <end position="225"/>
    </location>
</feature>
<dbReference type="SUPFAM" id="SSF74653">
    <property type="entry name" value="TolA/TonB C-terminal domain"/>
    <property type="match status" value="1"/>
</dbReference>
<keyword evidence="13" id="KW-1185">Reference proteome</keyword>
<comment type="subcellular location">
    <subcellularLocation>
        <location evidence="1">Cell inner membrane</location>
        <topology evidence="1">Single-pass membrane protein</topology>
        <orientation evidence="1">Periplasmic side</orientation>
    </subcellularLocation>
</comment>
<evidence type="ECO:0000313" key="13">
    <source>
        <dbReference type="Proteomes" id="UP000501600"/>
    </source>
</evidence>
<dbReference type="GO" id="GO:0015031">
    <property type="term" value="P:protein transport"/>
    <property type="evidence" value="ECO:0007669"/>
    <property type="project" value="UniProtKB-KW"/>
</dbReference>
<evidence type="ECO:0000256" key="10">
    <source>
        <dbReference type="SAM" id="Phobius"/>
    </source>
</evidence>
<keyword evidence="9 10" id="KW-0472">Membrane</keyword>
<keyword evidence="8 10" id="KW-1133">Transmembrane helix</keyword>
<dbReference type="PANTHER" id="PTHR33446:SF2">
    <property type="entry name" value="PROTEIN TONB"/>
    <property type="match status" value="1"/>
</dbReference>
<dbReference type="KEGG" id="phao:HF685_10915"/>
<evidence type="ECO:0000256" key="9">
    <source>
        <dbReference type="ARBA" id="ARBA00023136"/>
    </source>
</evidence>
<evidence type="ECO:0000256" key="8">
    <source>
        <dbReference type="ARBA" id="ARBA00022989"/>
    </source>
</evidence>
<evidence type="ECO:0000259" key="11">
    <source>
        <dbReference type="PROSITE" id="PS52015"/>
    </source>
</evidence>
<dbReference type="EMBL" id="CP051217">
    <property type="protein sequence ID" value="QJB69725.1"/>
    <property type="molecule type" value="Genomic_DNA"/>
</dbReference>